<evidence type="ECO:0000313" key="1">
    <source>
        <dbReference type="EMBL" id="MBM3090555.1"/>
    </source>
</evidence>
<gene>
    <name evidence="1" type="ORF">GFB56_06980</name>
</gene>
<dbReference type="AlphaFoldDB" id="A0AAW4FEJ5"/>
<comment type="caution">
    <text evidence="1">The sequence shown here is derived from an EMBL/GenBank/DDBJ whole genome shotgun (WGS) entry which is preliminary data.</text>
</comment>
<evidence type="ECO:0000313" key="2">
    <source>
        <dbReference type="Proteomes" id="UP000744980"/>
    </source>
</evidence>
<dbReference type="Proteomes" id="UP000744980">
    <property type="component" value="Unassembled WGS sequence"/>
</dbReference>
<name>A0AAW4FEJ5_9HYPH</name>
<keyword evidence="2" id="KW-1185">Reference proteome</keyword>
<accession>A0AAW4FEJ5</accession>
<dbReference type="EMBL" id="WXFA01000003">
    <property type="protein sequence ID" value="MBM3090555.1"/>
    <property type="molecule type" value="Genomic_DNA"/>
</dbReference>
<organism evidence="1 2">
    <name type="scientific">Ensifer canadensis</name>
    <dbReference type="NCBI Taxonomy" id="555315"/>
    <lineage>
        <taxon>Bacteria</taxon>
        <taxon>Pseudomonadati</taxon>
        <taxon>Pseudomonadota</taxon>
        <taxon>Alphaproteobacteria</taxon>
        <taxon>Hyphomicrobiales</taxon>
        <taxon>Rhizobiaceae</taxon>
        <taxon>Sinorhizobium/Ensifer group</taxon>
        <taxon>Ensifer</taxon>
    </lineage>
</organism>
<protein>
    <submittedName>
        <fullName evidence="1">Uncharacterized protein</fullName>
    </submittedName>
</protein>
<sequence length="58" mass="6368">MQFPSTNAPIRPFTSVSIETVAYSMFPQIAFDLRTKTCSNSKCYSDLCASNRTRGAVG</sequence>
<proteinExistence type="predicted"/>
<reference evidence="1 2" key="1">
    <citation type="submission" date="2020-01" db="EMBL/GenBank/DDBJ databases">
        <title>Draft genome assembly of Ensifer adhaerens T173.</title>
        <authorList>
            <person name="Craig J.E."/>
            <person name="Stinchcombe J.R."/>
        </authorList>
    </citation>
    <scope>NUCLEOTIDE SEQUENCE [LARGE SCALE GENOMIC DNA]</scope>
    <source>
        <strain evidence="1 2">T173</strain>
    </source>
</reference>